<dbReference type="RefSeq" id="WP_089061450.1">
    <property type="nucleotide sequence ID" value="NZ_CP022315.1"/>
</dbReference>
<evidence type="ECO:0000313" key="1">
    <source>
        <dbReference type="EMBL" id="ASK62190.1"/>
    </source>
</evidence>
<accession>A0A220U274</accession>
<sequence>MKADNRQTLAEVFAELREEGYKEGYEIGYKKEMEKLAEGLIKENTSNEQIAEITELGLDEVARLRKPLNM</sequence>
<dbReference type="AlphaFoldDB" id="A0A220U274"/>
<proteinExistence type="predicted"/>
<evidence type="ECO:0000313" key="2">
    <source>
        <dbReference type="Proteomes" id="UP000198312"/>
    </source>
</evidence>
<dbReference type="KEGG" id="vil:CFK37_08450"/>
<keyword evidence="2" id="KW-1185">Reference proteome</keyword>
<organism evidence="1 2">
    <name type="scientific">Virgibacillus phasianinus</name>
    <dbReference type="NCBI Taxonomy" id="2017483"/>
    <lineage>
        <taxon>Bacteria</taxon>
        <taxon>Bacillati</taxon>
        <taxon>Bacillota</taxon>
        <taxon>Bacilli</taxon>
        <taxon>Bacillales</taxon>
        <taxon>Bacillaceae</taxon>
        <taxon>Virgibacillus</taxon>
    </lineage>
</organism>
<name>A0A220U274_9BACI</name>
<gene>
    <name evidence="1" type="ORF">CFK37_08450</name>
</gene>
<reference evidence="1 2" key="1">
    <citation type="submission" date="2017-07" db="EMBL/GenBank/DDBJ databases">
        <title>Virgibacillus sp. LM2416.</title>
        <authorList>
            <person name="Tak E.J."/>
            <person name="Bae J.-W."/>
        </authorList>
    </citation>
    <scope>NUCLEOTIDE SEQUENCE [LARGE SCALE GENOMIC DNA]</scope>
    <source>
        <strain evidence="1 2">LM2416</strain>
    </source>
</reference>
<protein>
    <submittedName>
        <fullName evidence="1">Uncharacterized protein</fullName>
    </submittedName>
</protein>
<dbReference type="Proteomes" id="UP000198312">
    <property type="component" value="Chromosome"/>
</dbReference>
<dbReference type="EMBL" id="CP022315">
    <property type="protein sequence ID" value="ASK62190.1"/>
    <property type="molecule type" value="Genomic_DNA"/>
</dbReference>